<dbReference type="Gene3D" id="2.30.30.60">
    <property type="match status" value="1"/>
</dbReference>
<reference evidence="10 11" key="1">
    <citation type="submission" date="2023-09" db="EMBL/GenBank/DDBJ databases">
        <authorList>
            <person name="Rey-Velasco X."/>
        </authorList>
    </citation>
    <scope>NUCLEOTIDE SEQUENCE [LARGE SCALE GENOMIC DNA]</scope>
    <source>
        <strain evidence="10 11">F394</strain>
    </source>
</reference>
<dbReference type="Gene3D" id="3.30.70.100">
    <property type="match status" value="1"/>
</dbReference>
<dbReference type="SUPFAM" id="SSF82689">
    <property type="entry name" value="Mechanosensitive channel protein MscS (YggB), C-terminal domain"/>
    <property type="match status" value="1"/>
</dbReference>
<dbReference type="InterPro" id="IPR045276">
    <property type="entry name" value="YbiO_bact"/>
</dbReference>
<accession>A0ABU3BMF9</accession>
<name>A0ABU3BMF9_9BACT</name>
<feature type="domain" description="Mechanosensitive ion channel MscS" evidence="8">
    <location>
        <begin position="143"/>
        <end position="200"/>
    </location>
</feature>
<dbReference type="Proteomes" id="UP001267426">
    <property type="component" value="Unassembled WGS sequence"/>
</dbReference>
<comment type="subcellular location">
    <subcellularLocation>
        <location evidence="1">Cell membrane</location>
        <topology evidence="1">Multi-pass membrane protein</topology>
    </subcellularLocation>
</comment>
<comment type="caution">
    <text evidence="10">The sequence shown here is derived from an EMBL/GenBank/DDBJ whole genome shotgun (WGS) entry which is preliminary data.</text>
</comment>
<dbReference type="EMBL" id="JAVRHT010000002">
    <property type="protein sequence ID" value="MDT0630474.1"/>
    <property type="molecule type" value="Genomic_DNA"/>
</dbReference>
<organism evidence="10 11">
    <name type="scientific">Rubrivirga litoralis</name>
    <dbReference type="NCBI Taxonomy" id="3075598"/>
    <lineage>
        <taxon>Bacteria</taxon>
        <taxon>Pseudomonadati</taxon>
        <taxon>Rhodothermota</taxon>
        <taxon>Rhodothermia</taxon>
        <taxon>Rhodothermales</taxon>
        <taxon>Rubricoccaceae</taxon>
        <taxon>Rubrivirga</taxon>
    </lineage>
</organism>
<dbReference type="RefSeq" id="WP_311661592.1">
    <property type="nucleotide sequence ID" value="NZ_JAVRHT010000002.1"/>
</dbReference>
<feature type="transmembrane region" description="Helical" evidence="7">
    <location>
        <begin position="124"/>
        <end position="144"/>
    </location>
</feature>
<dbReference type="InterPro" id="IPR011014">
    <property type="entry name" value="MscS_channel_TM-2"/>
</dbReference>
<feature type="transmembrane region" description="Helical" evidence="7">
    <location>
        <begin position="42"/>
        <end position="67"/>
    </location>
</feature>
<proteinExistence type="inferred from homology"/>
<dbReference type="SUPFAM" id="SSF50182">
    <property type="entry name" value="Sm-like ribonucleoproteins"/>
    <property type="match status" value="1"/>
</dbReference>
<protein>
    <submittedName>
        <fullName evidence="10">Mechanosensitive ion channel family protein</fullName>
    </submittedName>
</protein>
<dbReference type="SUPFAM" id="SSF82861">
    <property type="entry name" value="Mechanosensitive channel protein MscS (YggB), transmembrane region"/>
    <property type="match status" value="1"/>
</dbReference>
<dbReference type="InterPro" id="IPR006685">
    <property type="entry name" value="MscS_channel_2nd"/>
</dbReference>
<evidence type="ECO:0000256" key="1">
    <source>
        <dbReference type="ARBA" id="ARBA00004651"/>
    </source>
</evidence>
<gene>
    <name evidence="10" type="ORF">RM540_01830</name>
</gene>
<dbReference type="PANTHER" id="PTHR30460">
    <property type="entry name" value="MODERATE CONDUCTANCE MECHANOSENSITIVE CHANNEL YBIO"/>
    <property type="match status" value="1"/>
</dbReference>
<comment type="similarity">
    <text evidence="2">Belongs to the MscS (TC 1.A.23) family.</text>
</comment>
<keyword evidence="4 7" id="KW-0812">Transmembrane</keyword>
<evidence type="ECO:0000256" key="4">
    <source>
        <dbReference type="ARBA" id="ARBA00022692"/>
    </source>
</evidence>
<keyword evidence="11" id="KW-1185">Reference proteome</keyword>
<evidence type="ECO:0000256" key="3">
    <source>
        <dbReference type="ARBA" id="ARBA00022475"/>
    </source>
</evidence>
<dbReference type="Pfam" id="PF00924">
    <property type="entry name" value="MS_channel_2nd"/>
    <property type="match status" value="1"/>
</dbReference>
<keyword evidence="5 7" id="KW-1133">Transmembrane helix</keyword>
<evidence type="ECO:0000256" key="6">
    <source>
        <dbReference type="ARBA" id="ARBA00023136"/>
    </source>
</evidence>
<dbReference type="InterPro" id="IPR011066">
    <property type="entry name" value="MscS_channel_C_sf"/>
</dbReference>
<evidence type="ECO:0000313" key="11">
    <source>
        <dbReference type="Proteomes" id="UP001267426"/>
    </source>
</evidence>
<evidence type="ECO:0000259" key="9">
    <source>
        <dbReference type="Pfam" id="PF21088"/>
    </source>
</evidence>
<evidence type="ECO:0000259" key="8">
    <source>
        <dbReference type="Pfam" id="PF00924"/>
    </source>
</evidence>
<dbReference type="InterPro" id="IPR049142">
    <property type="entry name" value="MS_channel_1st"/>
</dbReference>
<dbReference type="Gene3D" id="1.10.287.1260">
    <property type="match status" value="1"/>
</dbReference>
<keyword evidence="6 7" id="KW-0472">Membrane</keyword>
<evidence type="ECO:0000256" key="2">
    <source>
        <dbReference type="ARBA" id="ARBA00008017"/>
    </source>
</evidence>
<keyword evidence="3" id="KW-1003">Cell membrane</keyword>
<evidence type="ECO:0000256" key="7">
    <source>
        <dbReference type="SAM" id="Phobius"/>
    </source>
</evidence>
<feature type="domain" description="Mechanosensitive ion channel transmembrane helices 2/3" evidence="9">
    <location>
        <begin position="102"/>
        <end position="141"/>
    </location>
</feature>
<dbReference type="PANTHER" id="PTHR30460:SF0">
    <property type="entry name" value="MODERATE CONDUCTANCE MECHANOSENSITIVE CHANNEL YBIO"/>
    <property type="match status" value="1"/>
</dbReference>
<dbReference type="Pfam" id="PF21088">
    <property type="entry name" value="MS_channel_1st"/>
    <property type="match status" value="1"/>
</dbReference>
<evidence type="ECO:0000313" key="10">
    <source>
        <dbReference type="EMBL" id="MDT0630474.1"/>
    </source>
</evidence>
<sequence length="329" mass="35326">MQLNPLRPDPPEVAVQDSVKQAAKTAAEVIVGLRDRLTSEAFWLNIGWTVIQVVVVITAALFLLGLFERLKRRWVKRAQMAPTLDKRRQRVLTVADLLGSVARYAVWTITGITVLSMVGFDIRALLAGAGIAGLAIGFGAQTFVKDVISGFFLLFDDTLGNGDLIRIGDDVGTVEYVGLRLIKVRKFSGELLMVPAGEVRTFGNQSVGFARVVVTVGLSYEQDAHEALRVLEGVAEEWAATDAAKAVMVDDAPEVQGLLSLDDSGVTARIIVQVRPGEQFAADRAIRTLVKQRLAEAGVEIPFPRRTVYVRSSGGAAASPEDAAAAGAD</sequence>
<dbReference type="InterPro" id="IPR010920">
    <property type="entry name" value="LSM_dom_sf"/>
</dbReference>
<dbReference type="InterPro" id="IPR023408">
    <property type="entry name" value="MscS_beta-dom_sf"/>
</dbReference>
<evidence type="ECO:0000256" key="5">
    <source>
        <dbReference type="ARBA" id="ARBA00022989"/>
    </source>
</evidence>